<organism evidence="1 2">
    <name type="scientific">Aphanomyces euteiches</name>
    <dbReference type="NCBI Taxonomy" id="100861"/>
    <lineage>
        <taxon>Eukaryota</taxon>
        <taxon>Sar</taxon>
        <taxon>Stramenopiles</taxon>
        <taxon>Oomycota</taxon>
        <taxon>Saprolegniomycetes</taxon>
        <taxon>Saprolegniales</taxon>
        <taxon>Verrucalvaceae</taxon>
        <taxon>Aphanomyces</taxon>
    </lineage>
</organism>
<dbReference type="InterPro" id="IPR006912">
    <property type="entry name" value="Harbinger_derived_prot"/>
</dbReference>
<name>A0A6G0XVJ1_9STRA</name>
<dbReference type="PANTHER" id="PTHR47150">
    <property type="entry name" value="OS12G0169200 PROTEIN"/>
    <property type="match status" value="1"/>
</dbReference>
<keyword evidence="2" id="KW-1185">Reference proteome</keyword>
<reference evidence="1 2" key="1">
    <citation type="submission" date="2019-07" db="EMBL/GenBank/DDBJ databases">
        <title>Genomics analysis of Aphanomyces spp. identifies a new class of oomycete effector associated with host adaptation.</title>
        <authorList>
            <person name="Gaulin E."/>
        </authorList>
    </citation>
    <scope>NUCLEOTIDE SEQUENCE [LARGE SCALE GENOMIC DNA]</scope>
    <source>
        <strain evidence="1 2">ATCC 201684</strain>
    </source>
</reference>
<dbReference type="AlphaFoldDB" id="A0A6G0XVJ1"/>
<sequence length="216" mass="24713">MNFIDLFVDDDTIEQVVAIMDEDDLEQPSWGGSRFGRAPAVDRRRELYDQLLYDDYWGPSPIYDHTYFKKHFKLPIELFDEIHERVKAHDAYFEQKRDAVGKLVILSLSKIACAIRQLTSGVSPNELDDKYRMAPSTGLESLKRFCSAVIGIYGDSVLRFPTEADLNNLIADGLASGFPGCIGSIDCMHWEWKNCPSSWKGMFQGKDKFRLLCLKQ</sequence>
<protein>
    <recommendedName>
        <fullName evidence="3">DDE Tnp4 domain-containing protein</fullName>
    </recommendedName>
</protein>
<dbReference type="Proteomes" id="UP000481153">
    <property type="component" value="Unassembled WGS sequence"/>
</dbReference>
<gene>
    <name evidence="1" type="ORF">Ae201684_001158</name>
</gene>
<evidence type="ECO:0000313" key="1">
    <source>
        <dbReference type="EMBL" id="KAF0744701.1"/>
    </source>
</evidence>
<evidence type="ECO:0008006" key="3">
    <source>
        <dbReference type="Google" id="ProtNLM"/>
    </source>
</evidence>
<accession>A0A6G0XVJ1</accession>
<dbReference type="Pfam" id="PF04827">
    <property type="entry name" value="Plant_tran"/>
    <property type="match status" value="1"/>
</dbReference>
<proteinExistence type="predicted"/>
<comment type="caution">
    <text evidence="1">The sequence shown here is derived from an EMBL/GenBank/DDBJ whole genome shotgun (WGS) entry which is preliminary data.</text>
</comment>
<evidence type="ECO:0000313" key="2">
    <source>
        <dbReference type="Proteomes" id="UP000481153"/>
    </source>
</evidence>
<dbReference type="EMBL" id="VJMJ01000009">
    <property type="protein sequence ID" value="KAF0744701.1"/>
    <property type="molecule type" value="Genomic_DNA"/>
</dbReference>
<dbReference type="PANTHER" id="PTHR47150:SF5">
    <property type="entry name" value="OS07G0546750 PROTEIN"/>
    <property type="match status" value="1"/>
</dbReference>
<dbReference type="VEuPathDB" id="FungiDB:AeMF1_007486"/>